<feature type="coiled-coil region" evidence="1">
    <location>
        <begin position="112"/>
        <end position="146"/>
    </location>
</feature>
<evidence type="ECO:0000256" key="2">
    <source>
        <dbReference type="SAM" id="MobiDB-lite"/>
    </source>
</evidence>
<reference evidence="3 4" key="1">
    <citation type="journal article" date="2020" name="Microb. Genom.">
        <title>Genetic diversity of clinical and environmental Mucorales isolates obtained from an investigation of mucormycosis cases among solid organ transplant recipients.</title>
        <authorList>
            <person name="Nguyen M.H."/>
            <person name="Kaul D."/>
            <person name="Muto C."/>
            <person name="Cheng S.J."/>
            <person name="Richter R.A."/>
            <person name="Bruno V.M."/>
            <person name="Liu G."/>
            <person name="Beyhan S."/>
            <person name="Sundermann A.J."/>
            <person name="Mounaud S."/>
            <person name="Pasculle A.W."/>
            <person name="Nierman W.C."/>
            <person name="Driscoll E."/>
            <person name="Cumbie R."/>
            <person name="Clancy C.J."/>
            <person name="Dupont C.L."/>
        </authorList>
    </citation>
    <scope>NUCLEOTIDE SEQUENCE [LARGE SCALE GENOMIC DNA]</scope>
    <source>
        <strain evidence="3 4">GL24</strain>
    </source>
</reference>
<protein>
    <submittedName>
        <fullName evidence="3">Uncharacterized protein</fullName>
    </submittedName>
</protein>
<comment type="caution">
    <text evidence="3">The sequence shown here is derived from an EMBL/GenBank/DDBJ whole genome shotgun (WGS) entry which is preliminary data.</text>
</comment>
<feature type="compositionally biased region" description="Basic and acidic residues" evidence="2">
    <location>
        <begin position="242"/>
        <end position="257"/>
    </location>
</feature>
<proteinExistence type="predicted"/>
<organism evidence="3 4">
    <name type="scientific">Rhizopus delemar</name>
    <dbReference type="NCBI Taxonomy" id="936053"/>
    <lineage>
        <taxon>Eukaryota</taxon>
        <taxon>Fungi</taxon>
        <taxon>Fungi incertae sedis</taxon>
        <taxon>Mucoromycota</taxon>
        <taxon>Mucoromycotina</taxon>
        <taxon>Mucoromycetes</taxon>
        <taxon>Mucorales</taxon>
        <taxon>Mucorineae</taxon>
        <taxon>Rhizopodaceae</taxon>
        <taxon>Rhizopus</taxon>
    </lineage>
</organism>
<feature type="region of interest" description="Disordered" evidence="2">
    <location>
        <begin position="238"/>
        <end position="257"/>
    </location>
</feature>
<evidence type="ECO:0000313" key="4">
    <source>
        <dbReference type="Proteomes" id="UP000740926"/>
    </source>
</evidence>
<evidence type="ECO:0000256" key="1">
    <source>
        <dbReference type="SAM" id="Coils"/>
    </source>
</evidence>
<dbReference type="Proteomes" id="UP000740926">
    <property type="component" value="Unassembled WGS sequence"/>
</dbReference>
<gene>
    <name evidence="3" type="ORF">G6F50_000498</name>
</gene>
<dbReference type="AlphaFoldDB" id="A0A9P6ZDW6"/>
<keyword evidence="4" id="KW-1185">Reference proteome</keyword>
<evidence type="ECO:0000313" key="3">
    <source>
        <dbReference type="EMBL" id="KAG1576091.1"/>
    </source>
</evidence>
<name>A0A9P6ZDW6_9FUNG</name>
<sequence length="333" mass="38209">MMTSIQRGLKSSKTTLSSEQINHLNNQFASTCRLLVCQSCNKTDSLNRNGSTAGDYPQPCFICKFCSKAYNTHNVVELVENASKASQNFPLVMDDIEISQEPVSNSDNNINASKSQVNIEALLATIQQLTAEFQQAKAEIKELHNQIARQPNQQWLLIQILNSLHWVLPPKYLLPAHVPVGQLRSRLRRLDINNSHVLDSNYPAHNVVALLVHNDYAPELKEHLKKFKVQAKEDFDQCDGSIPRDPKYKNSSKEERDNTAYMHHCNRMERTLTYIHPPAKFAVARYFYEQDWIGKPIFDEIVTSHRPQFAEPLYIEEDDEMDTEDRLGKLSEL</sequence>
<keyword evidence="1" id="KW-0175">Coiled coil</keyword>
<accession>A0A9P6ZDW6</accession>
<dbReference type="EMBL" id="JAANIU010000030">
    <property type="protein sequence ID" value="KAG1576091.1"/>
    <property type="molecule type" value="Genomic_DNA"/>
</dbReference>